<dbReference type="InterPro" id="IPR006073">
    <property type="entry name" value="GTP-bd"/>
</dbReference>
<dbReference type="InterPro" id="IPR027417">
    <property type="entry name" value="P-loop_NTPase"/>
</dbReference>
<evidence type="ECO:0000256" key="4">
    <source>
        <dbReference type="ARBA" id="ARBA00023134"/>
    </source>
</evidence>
<dbReference type="InterPro" id="IPR018948">
    <property type="entry name" value="GTP-bd_TrmE_N"/>
</dbReference>
<reference evidence="8 9" key="1">
    <citation type="submission" date="2016-03" db="EMBL/GenBank/DDBJ databases">
        <authorList>
            <person name="Ploux O."/>
        </authorList>
    </citation>
    <scope>NUCLEOTIDE SEQUENCE [LARGE SCALE GENOMIC DNA]</scope>
    <source>
        <strain evidence="8 9">UAMH 11012</strain>
    </source>
</reference>
<dbReference type="InterPro" id="IPR027266">
    <property type="entry name" value="TrmE/GcvT-like"/>
</dbReference>
<dbReference type="HAMAP" id="MF_00379">
    <property type="entry name" value="GTPase_MnmE"/>
    <property type="match status" value="1"/>
</dbReference>
<dbReference type="PANTHER" id="PTHR42714">
    <property type="entry name" value="TRNA MODIFICATION GTPASE GTPBP3"/>
    <property type="match status" value="1"/>
</dbReference>
<sequence length="638" mass="69845">MLQHAYARYSSCLRSSRRSFLLLRKATPFTNRGQLSSSSEYQRYGCSKASGTFTSTIVSRPLTTSARRSALQSPGAVQDVDTRIKFDNDTIYALSTGVGARAGIAIVRISGPACLQIYSALCPSKAPLKPRYANVRMLHDPSDNQIVLDSSALALYFPAPNTVTGEDVLELHIHGGPATIKAVLGAIPKCSSQQRTTRMAEPGEFTRRAFENDRLDLAQVEALSDTLAAETEQQRRAAVRGSSPKLGRTYDGWRDQLLYARGELEALIDFSEDQHFDESPAELLDNVAAQVDKIISEIIKHEAAAQRGNLLRRGIEIALIGPPNAGKSSLLNLIVGREASIVSSEAGTTRDIVEVRYDIGGYLCTFADTAGLRILKSRPTRDFDWDAGTNSETYSRLPSESEIVGEIEQEGIRRAKARAKDSDLIIFLASIERTDGDDWTIRYDAESLSLLYGDIEPPFENIRPKPGIIVINKIDSAPSASLIVRKFQEQLKQDFGGRPSPPIIGISCLEATIPFNDQNNDPGNIGTFTAQLKKTIRSITEIPLGSEDLLAVTERQRQLLSQCREDLFEFVLEAGSNSDALSDKSRNIDIDSIEIDIVTAAEHLRSAADCLARITGRGMAGDVEEVLGVVFEKFCVGK</sequence>
<dbReference type="OrthoDB" id="188276at2759"/>
<organism evidence="8 9">
    <name type="scientific">Phialocephala subalpina</name>
    <dbReference type="NCBI Taxonomy" id="576137"/>
    <lineage>
        <taxon>Eukaryota</taxon>
        <taxon>Fungi</taxon>
        <taxon>Dikarya</taxon>
        <taxon>Ascomycota</taxon>
        <taxon>Pezizomycotina</taxon>
        <taxon>Leotiomycetes</taxon>
        <taxon>Helotiales</taxon>
        <taxon>Mollisiaceae</taxon>
        <taxon>Phialocephala</taxon>
        <taxon>Phialocephala fortinii species complex</taxon>
    </lineage>
</organism>
<dbReference type="AlphaFoldDB" id="A0A1L7X509"/>
<dbReference type="Gene3D" id="3.30.1360.120">
    <property type="entry name" value="Probable tRNA modification gtpase trme, domain 1"/>
    <property type="match status" value="1"/>
</dbReference>
<dbReference type="GO" id="GO:0003924">
    <property type="term" value="F:GTPase activity"/>
    <property type="evidence" value="ECO:0007669"/>
    <property type="project" value="InterPro"/>
</dbReference>
<dbReference type="InterPro" id="IPR005225">
    <property type="entry name" value="Small_GTP-bd"/>
</dbReference>
<dbReference type="Proteomes" id="UP000184330">
    <property type="component" value="Unassembled WGS sequence"/>
</dbReference>
<dbReference type="GO" id="GO:0005739">
    <property type="term" value="C:mitochondrion"/>
    <property type="evidence" value="ECO:0007669"/>
    <property type="project" value="TreeGrafter"/>
</dbReference>
<evidence type="ECO:0000256" key="3">
    <source>
        <dbReference type="ARBA" id="ARBA00022741"/>
    </source>
</evidence>
<dbReference type="Gene3D" id="3.40.50.300">
    <property type="entry name" value="P-loop containing nucleotide triphosphate hydrolases"/>
    <property type="match status" value="1"/>
</dbReference>
<feature type="domain" description="G" evidence="5">
    <location>
        <begin position="316"/>
        <end position="435"/>
    </location>
</feature>
<dbReference type="CDD" id="cd14858">
    <property type="entry name" value="TrmE_N"/>
    <property type="match status" value="1"/>
</dbReference>
<dbReference type="InterPro" id="IPR027368">
    <property type="entry name" value="MnmE_dom2"/>
</dbReference>
<dbReference type="GO" id="GO:0002098">
    <property type="term" value="P:tRNA wobble uridine modification"/>
    <property type="evidence" value="ECO:0007669"/>
    <property type="project" value="TreeGrafter"/>
</dbReference>
<dbReference type="Pfam" id="PF01926">
    <property type="entry name" value="MMR_HSR1"/>
    <property type="match status" value="1"/>
</dbReference>
<dbReference type="PANTHER" id="PTHR42714:SF2">
    <property type="entry name" value="TRNA MODIFICATION GTPASE GTPBP3, MITOCHONDRIAL"/>
    <property type="match status" value="1"/>
</dbReference>
<feature type="domain" description="MnmE helical" evidence="7">
    <location>
        <begin position="217"/>
        <end position="635"/>
    </location>
</feature>
<dbReference type="STRING" id="576137.A0A1L7X509"/>
<evidence type="ECO:0000259" key="5">
    <source>
        <dbReference type="Pfam" id="PF01926"/>
    </source>
</evidence>
<evidence type="ECO:0000313" key="8">
    <source>
        <dbReference type="EMBL" id="CZR60096.1"/>
    </source>
</evidence>
<dbReference type="CDD" id="cd04164">
    <property type="entry name" value="trmE"/>
    <property type="match status" value="1"/>
</dbReference>
<name>A0A1L7X509_9HELO</name>
<evidence type="ECO:0000256" key="1">
    <source>
        <dbReference type="ARBA" id="ARBA00011043"/>
    </source>
</evidence>
<keyword evidence="2" id="KW-0819">tRNA processing</keyword>
<protein>
    <submittedName>
        <fullName evidence="8">Related to GTPase MSS1, mitochondrial</fullName>
    </submittedName>
</protein>
<dbReference type="InterPro" id="IPR004520">
    <property type="entry name" value="GTPase_MnmE"/>
</dbReference>
<proteinExistence type="inferred from homology"/>
<evidence type="ECO:0000259" key="6">
    <source>
        <dbReference type="Pfam" id="PF10396"/>
    </source>
</evidence>
<dbReference type="GO" id="GO:0005525">
    <property type="term" value="F:GTP binding"/>
    <property type="evidence" value="ECO:0007669"/>
    <property type="project" value="UniProtKB-KW"/>
</dbReference>
<dbReference type="SUPFAM" id="SSF52540">
    <property type="entry name" value="P-loop containing nucleoside triphosphate hydrolases"/>
    <property type="match status" value="1"/>
</dbReference>
<keyword evidence="4" id="KW-0342">GTP-binding</keyword>
<dbReference type="InterPro" id="IPR031168">
    <property type="entry name" value="G_TrmE"/>
</dbReference>
<keyword evidence="3" id="KW-0547">Nucleotide-binding</keyword>
<dbReference type="GO" id="GO:0030488">
    <property type="term" value="P:tRNA methylation"/>
    <property type="evidence" value="ECO:0007669"/>
    <property type="project" value="TreeGrafter"/>
</dbReference>
<dbReference type="InterPro" id="IPR025867">
    <property type="entry name" value="MnmE_helical"/>
</dbReference>
<keyword evidence="9" id="KW-1185">Reference proteome</keyword>
<accession>A0A1L7X509</accession>
<dbReference type="EMBL" id="FJOG01000015">
    <property type="protein sequence ID" value="CZR60096.1"/>
    <property type="molecule type" value="Genomic_DNA"/>
</dbReference>
<evidence type="ECO:0000256" key="2">
    <source>
        <dbReference type="ARBA" id="ARBA00022694"/>
    </source>
</evidence>
<dbReference type="NCBIfam" id="TIGR00231">
    <property type="entry name" value="small_GTP"/>
    <property type="match status" value="1"/>
</dbReference>
<dbReference type="Gene3D" id="1.20.120.430">
    <property type="entry name" value="tRNA modification GTPase MnmE domain 2"/>
    <property type="match status" value="1"/>
</dbReference>
<evidence type="ECO:0000313" key="9">
    <source>
        <dbReference type="Proteomes" id="UP000184330"/>
    </source>
</evidence>
<gene>
    <name evidence="8" type="ORF">PAC_09991</name>
</gene>
<dbReference type="Pfam" id="PF12631">
    <property type="entry name" value="MnmE_helical"/>
    <property type="match status" value="1"/>
</dbReference>
<dbReference type="Pfam" id="PF10396">
    <property type="entry name" value="TrmE_N"/>
    <property type="match status" value="1"/>
</dbReference>
<comment type="similarity">
    <text evidence="1">Belongs to the TRAFAC class TrmE-Era-EngA-EngB-Septin-like GTPase superfamily. TrmE GTPase family.</text>
</comment>
<evidence type="ECO:0000259" key="7">
    <source>
        <dbReference type="Pfam" id="PF12631"/>
    </source>
</evidence>
<feature type="domain" description="GTP-binding protein TrmE N-terminal" evidence="6">
    <location>
        <begin position="90"/>
        <end position="214"/>
    </location>
</feature>